<dbReference type="InterPro" id="IPR046144">
    <property type="entry name" value="DUF6146"/>
</dbReference>
<organism evidence="1 2">
    <name type="scientific">Mesonia algae</name>
    <dbReference type="NCBI Taxonomy" id="213248"/>
    <lineage>
        <taxon>Bacteria</taxon>
        <taxon>Pseudomonadati</taxon>
        <taxon>Bacteroidota</taxon>
        <taxon>Flavobacteriia</taxon>
        <taxon>Flavobacteriales</taxon>
        <taxon>Flavobacteriaceae</taxon>
        <taxon>Mesonia</taxon>
    </lineage>
</organism>
<evidence type="ECO:0000313" key="2">
    <source>
        <dbReference type="Proteomes" id="UP000249542"/>
    </source>
</evidence>
<gene>
    <name evidence="1" type="ORF">LX95_01005</name>
</gene>
<dbReference type="PROSITE" id="PS51257">
    <property type="entry name" value="PROKAR_LIPOPROTEIN"/>
    <property type="match status" value="1"/>
</dbReference>
<reference evidence="1 2" key="1">
    <citation type="submission" date="2018-06" db="EMBL/GenBank/DDBJ databases">
        <title>Genomic Encyclopedia of Archaeal and Bacterial Type Strains, Phase II (KMG-II): from individual species to whole genera.</title>
        <authorList>
            <person name="Goeker M."/>
        </authorList>
    </citation>
    <scope>NUCLEOTIDE SEQUENCE [LARGE SCALE GENOMIC DNA]</scope>
    <source>
        <strain evidence="1 2">DSM 15361</strain>
    </source>
</reference>
<evidence type="ECO:0000313" key="1">
    <source>
        <dbReference type="EMBL" id="PZW42689.1"/>
    </source>
</evidence>
<keyword evidence="2" id="KW-1185">Reference proteome</keyword>
<dbReference type="AlphaFoldDB" id="A0A2W7I8M2"/>
<dbReference type="Pfam" id="PF19643">
    <property type="entry name" value="DUF6146"/>
    <property type="match status" value="1"/>
</dbReference>
<dbReference type="Proteomes" id="UP000249542">
    <property type="component" value="Unassembled WGS sequence"/>
</dbReference>
<evidence type="ECO:0008006" key="3">
    <source>
        <dbReference type="Google" id="ProtNLM"/>
    </source>
</evidence>
<accession>A0A2W7I8M2</accession>
<sequence>MKNFILFCIVLFGVYSCSSTKSIDKSGKENSTSVSNDTIRIANDNLEYEIIIVEPGFNSWLATQRSKEHYSLSLLENKNSFMVSSYNSRVTTGDYNRDLYSWEINYDSTLKYGLEVNYLLYQYLQYFQEKYNQKL</sequence>
<comment type="caution">
    <text evidence="1">The sequence shown here is derived from an EMBL/GenBank/DDBJ whole genome shotgun (WGS) entry which is preliminary data.</text>
</comment>
<dbReference type="RefSeq" id="WP_111540334.1">
    <property type="nucleotide sequence ID" value="NZ_QKYV01000002.1"/>
</dbReference>
<name>A0A2W7I8M2_9FLAO</name>
<dbReference type="EMBL" id="QKYV01000002">
    <property type="protein sequence ID" value="PZW42689.1"/>
    <property type="molecule type" value="Genomic_DNA"/>
</dbReference>
<protein>
    <recommendedName>
        <fullName evidence="3">Lipoprotein</fullName>
    </recommendedName>
</protein>
<proteinExistence type="predicted"/>